<keyword evidence="2" id="KW-1185">Reference proteome</keyword>
<dbReference type="AlphaFoldDB" id="A0A2P7NV66"/>
<feature type="non-terminal residue" evidence="1">
    <location>
        <position position="1"/>
    </location>
</feature>
<dbReference type="Proteomes" id="UP000241912">
    <property type="component" value="Unassembled WGS sequence"/>
</dbReference>
<dbReference type="EMBL" id="PXXU01000022">
    <property type="protein sequence ID" value="PSJ17364.1"/>
    <property type="molecule type" value="Genomic_DNA"/>
</dbReference>
<evidence type="ECO:0008006" key="3">
    <source>
        <dbReference type="Google" id="ProtNLM"/>
    </source>
</evidence>
<protein>
    <recommendedName>
        <fullName evidence="3">Photosynthesis system II assembly factor Ycf48/Hcf136-like domain-containing protein</fullName>
    </recommendedName>
</protein>
<gene>
    <name evidence="1" type="ORF">C7H79_08735</name>
</gene>
<proteinExistence type="predicted"/>
<evidence type="ECO:0000313" key="2">
    <source>
        <dbReference type="Proteomes" id="UP000241912"/>
    </source>
</evidence>
<accession>A0A2P7NV66</accession>
<dbReference type="RefSeq" id="WP_172592389.1">
    <property type="nucleotide sequence ID" value="NZ_PXXU01000022.1"/>
</dbReference>
<comment type="caution">
    <text evidence="1">The sequence shown here is derived from an EMBL/GenBank/DDBJ whole genome shotgun (WGS) entry which is preliminary data.</text>
</comment>
<reference evidence="1 2" key="1">
    <citation type="submission" date="2018-03" db="EMBL/GenBank/DDBJ databases">
        <title>Draft genome of Nitrosomonas supralitoralis APG5.</title>
        <authorList>
            <person name="Urakawa H."/>
            <person name="Lopez J.V."/>
        </authorList>
    </citation>
    <scope>NUCLEOTIDE SEQUENCE [LARGE SCALE GENOMIC DNA]</scope>
    <source>
        <strain evidence="1 2">APG5</strain>
    </source>
</reference>
<organism evidence="1 2">
    <name type="scientific">Nitrosomonas supralitoralis</name>
    <dbReference type="NCBI Taxonomy" id="2116706"/>
    <lineage>
        <taxon>Bacteria</taxon>
        <taxon>Pseudomonadati</taxon>
        <taxon>Pseudomonadota</taxon>
        <taxon>Betaproteobacteria</taxon>
        <taxon>Nitrosomonadales</taxon>
        <taxon>Nitrosomonadaceae</taxon>
        <taxon>Nitrosomonas</taxon>
    </lineage>
</organism>
<evidence type="ECO:0000313" key="1">
    <source>
        <dbReference type="EMBL" id="PSJ17364.1"/>
    </source>
</evidence>
<sequence>GQILSSKNVGAALLQQNIQFTEFRISPNFALDSTILGVTRTSTYISTDRGSTWALAGKVEW</sequence>
<name>A0A2P7NV66_9PROT</name>